<dbReference type="EMBL" id="QXFU01005830">
    <property type="protein sequence ID" value="KAE8962924.1"/>
    <property type="molecule type" value="Genomic_DNA"/>
</dbReference>
<dbReference type="Proteomes" id="UP000429607">
    <property type="component" value="Unassembled WGS sequence"/>
</dbReference>
<evidence type="ECO:0000313" key="3">
    <source>
        <dbReference type="Proteomes" id="UP000429607"/>
    </source>
</evidence>
<gene>
    <name evidence="2" type="ORF">PR001_g29344</name>
    <name evidence="1" type="ORF">PR002_g29453</name>
</gene>
<accession>A0A6A3H1V1</accession>
<evidence type="ECO:0000313" key="2">
    <source>
        <dbReference type="EMBL" id="KAE8963539.1"/>
    </source>
</evidence>
<name>A0A6A3H1V1_9STRA</name>
<reference evidence="3 4" key="1">
    <citation type="submission" date="2018-09" db="EMBL/GenBank/DDBJ databases">
        <title>Genomic investigation of the strawberry pathogen Phytophthora fragariae indicates pathogenicity is determined by transcriptional variation in three key races.</title>
        <authorList>
            <person name="Adams T.M."/>
            <person name="Armitage A.D."/>
            <person name="Sobczyk M.K."/>
            <person name="Bates H.J."/>
            <person name="Dunwell J.M."/>
            <person name="Nellist C.F."/>
            <person name="Harrison R.J."/>
        </authorList>
    </citation>
    <scope>NUCLEOTIDE SEQUENCE [LARGE SCALE GENOMIC DNA]</scope>
    <source>
        <strain evidence="2 3">SCRP249</strain>
        <strain evidence="1 4">SCRP324</strain>
    </source>
</reference>
<dbReference type="EMBL" id="QXFV01005806">
    <property type="protein sequence ID" value="KAE8963539.1"/>
    <property type="molecule type" value="Genomic_DNA"/>
</dbReference>
<dbReference type="Proteomes" id="UP000435112">
    <property type="component" value="Unassembled WGS sequence"/>
</dbReference>
<evidence type="ECO:0000313" key="1">
    <source>
        <dbReference type="EMBL" id="KAE8962924.1"/>
    </source>
</evidence>
<organism evidence="2 3">
    <name type="scientific">Phytophthora rubi</name>
    <dbReference type="NCBI Taxonomy" id="129364"/>
    <lineage>
        <taxon>Eukaryota</taxon>
        <taxon>Sar</taxon>
        <taxon>Stramenopiles</taxon>
        <taxon>Oomycota</taxon>
        <taxon>Peronosporomycetes</taxon>
        <taxon>Peronosporales</taxon>
        <taxon>Peronosporaceae</taxon>
        <taxon>Phytophthora</taxon>
    </lineage>
</organism>
<comment type="caution">
    <text evidence="2">The sequence shown here is derived from an EMBL/GenBank/DDBJ whole genome shotgun (WGS) entry which is preliminary data.</text>
</comment>
<sequence>MAYVADHERPHQLQKLQKLMPPGLPIMAWCLQ</sequence>
<dbReference type="AlphaFoldDB" id="A0A6A3H1V1"/>
<proteinExistence type="predicted"/>
<protein>
    <submittedName>
        <fullName evidence="2">Uncharacterized protein</fullName>
    </submittedName>
</protein>
<evidence type="ECO:0000313" key="4">
    <source>
        <dbReference type="Proteomes" id="UP000435112"/>
    </source>
</evidence>